<sequence length="42" mass="5142">MLPWIQSTRFFLQHEFSVKDSFSPTHLREIDYLNQMKLLLCK</sequence>
<keyword evidence="2" id="KW-1185">Reference proteome</keyword>
<evidence type="ECO:0000313" key="1">
    <source>
        <dbReference type="EMBL" id="CDP03655.1"/>
    </source>
</evidence>
<dbReference type="AlphaFoldDB" id="A0A068U518"/>
<dbReference type="EMBL" id="HG739095">
    <property type="protein sequence ID" value="CDP03655.1"/>
    <property type="molecule type" value="Genomic_DNA"/>
</dbReference>
<proteinExistence type="predicted"/>
<protein>
    <submittedName>
        <fullName evidence="1">Uncharacterized protein</fullName>
    </submittedName>
</protein>
<organism evidence="1 2">
    <name type="scientific">Coffea canephora</name>
    <name type="common">Robusta coffee</name>
    <dbReference type="NCBI Taxonomy" id="49390"/>
    <lineage>
        <taxon>Eukaryota</taxon>
        <taxon>Viridiplantae</taxon>
        <taxon>Streptophyta</taxon>
        <taxon>Embryophyta</taxon>
        <taxon>Tracheophyta</taxon>
        <taxon>Spermatophyta</taxon>
        <taxon>Magnoliopsida</taxon>
        <taxon>eudicotyledons</taxon>
        <taxon>Gunneridae</taxon>
        <taxon>Pentapetalae</taxon>
        <taxon>asterids</taxon>
        <taxon>lamiids</taxon>
        <taxon>Gentianales</taxon>
        <taxon>Rubiaceae</taxon>
        <taxon>Ixoroideae</taxon>
        <taxon>Gardenieae complex</taxon>
        <taxon>Bertiereae - Coffeeae clade</taxon>
        <taxon>Coffeeae</taxon>
        <taxon>Coffea</taxon>
    </lineage>
</organism>
<reference evidence="2" key="1">
    <citation type="journal article" date="2014" name="Science">
        <title>The coffee genome provides insight into the convergent evolution of caffeine biosynthesis.</title>
        <authorList>
            <person name="Denoeud F."/>
            <person name="Carretero-Paulet L."/>
            <person name="Dereeper A."/>
            <person name="Droc G."/>
            <person name="Guyot R."/>
            <person name="Pietrella M."/>
            <person name="Zheng C."/>
            <person name="Alberti A."/>
            <person name="Anthony F."/>
            <person name="Aprea G."/>
            <person name="Aury J.M."/>
            <person name="Bento P."/>
            <person name="Bernard M."/>
            <person name="Bocs S."/>
            <person name="Campa C."/>
            <person name="Cenci A."/>
            <person name="Combes M.C."/>
            <person name="Crouzillat D."/>
            <person name="Da Silva C."/>
            <person name="Daddiego L."/>
            <person name="De Bellis F."/>
            <person name="Dussert S."/>
            <person name="Garsmeur O."/>
            <person name="Gayraud T."/>
            <person name="Guignon V."/>
            <person name="Jahn K."/>
            <person name="Jamilloux V."/>
            <person name="Joet T."/>
            <person name="Labadie K."/>
            <person name="Lan T."/>
            <person name="Leclercq J."/>
            <person name="Lepelley M."/>
            <person name="Leroy T."/>
            <person name="Li L.T."/>
            <person name="Librado P."/>
            <person name="Lopez L."/>
            <person name="Munoz A."/>
            <person name="Noel B."/>
            <person name="Pallavicini A."/>
            <person name="Perrotta G."/>
            <person name="Poncet V."/>
            <person name="Pot D."/>
            <person name="Priyono X."/>
            <person name="Rigoreau M."/>
            <person name="Rouard M."/>
            <person name="Rozas J."/>
            <person name="Tranchant-Dubreuil C."/>
            <person name="VanBuren R."/>
            <person name="Zhang Q."/>
            <person name="Andrade A.C."/>
            <person name="Argout X."/>
            <person name="Bertrand B."/>
            <person name="de Kochko A."/>
            <person name="Graziosi G."/>
            <person name="Henry R.J."/>
            <person name="Jayarama X."/>
            <person name="Ming R."/>
            <person name="Nagai C."/>
            <person name="Rounsley S."/>
            <person name="Sankoff D."/>
            <person name="Giuliano G."/>
            <person name="Albert V.A."/>
            <person name="Wincker P."/>
            <person name="Lashermes P."/>
        </authorList>
    </citation>
    <scope>NUCLEOTIDE SEQUENCE [LARGE SCALE GENOMIC DNA]</scope>
    <source>
        <strain evidence="2">cv. DH200-94</strain>
    </source>
</reference>
<name>A0A068U518_COFCA</name>
<gene>
    <name evidence="1" type="ORF">GSCOC_T00016090001</name>
</gene>
<dbReference type="Proteomes" id="UP000295252">
    <property type="component" value="Chromosome I"/>
</dbReference>
<dbReference type="Gramene" id="CDP03655">
    <property type="protein sequence ID" value="CDP03655"/>
    <property type="gene ID" value="GSCOC_T00016090001"/>
</dbReference>
<evidence type="ECO:0000313" key="2">
    <source>
        <dbReference type="Proteomes" id="UP000295252"/>
    </source>
</evidence>
<accession>A0A068U518</accession>
<dbReference type="InParanoid" id="A0A068U518"/>